<dbReference type="NCBIfam" id="NF005559">
    <property type="entry name" value="PRK07231.1"/>
    <property type="match status" value="1"/>
</dbReference>
<keyword evidence="5" id="KW-1185">Reference proteome</keyword>
<evidence type="ECO:0000313" key="4">
    <source>
        <dbReference type="EMBL" id="EMT52551.1"/>
    </source>
</evidence>
<dbReference type="Pfam" id="PF13561">
    <property type="entry name" value="adh_short_C2"/>
    <property type="match status" value="1"/>
</dbReference>
<proteinExistence type="inferred from homology"/>
<dbReference type="PRINTS" id="PR00081">
    <property type="entry name" value="GDHRDH"/>
</dbReference>
<gene>
    <name evidence="4" type="ORF">I532_12879</name>
</gene>
<dbReference type="PANTHER" id="PTHR43639">
    <property type="entry name" value="OXIDOREDUCTASE, SHORT-CHAIN DEHYDROGENASE/REDUCTASE FAMILY (AFU_ORTHOLOGUE AFUA_5G02870)"/>
    <property type="match status" value="1"/>
</dbReference>
<dbReference type="InterPro" id="IPR002347">
    <property type="entry name" value="SDR_fam"/>
</dbReference>
<dbReference type="PROSITE" id="PS00061">
    <property type="entry name" value="ADH_SHORT"/>
    <property type="match status" value="1"/>
</dbReference>
<dbReference type="RefSeq" id="WP_003388690.1">
    <property type="nucleotide sequence ID" value="NZ_APBN01000004.1"/>
</dbReference>
<dbReference type="FunFam" id="3.40.50.720:FF:000084">
    <property type="entry name" value="Short-chain dehydrogenase reductase"/>
    <property type="match status" value="1"/>
</dbReference>
<evidence type="ECO:0000256" key="2">
    <source>
        <dbReference type="ARBA" id="ARBA00023002"/>
    </source>
</evidence>
<dbReference type="GO" id="GO:0016491">
    <property type="term" value="F:oxidoreductase activity"/>
    <property type="evidence" value="ECO:0007669"/>
    <property type="project" value="UniProtKB-KW"/>
</dbReference>
<dbReference type="AlphaFoldDB" id="M8DZR6"/>
<dbReference type="GeneID" id="89497376"/>
<dbReference type="InterPro" id="IPR020904">
    <property type="entry name" value="Sc_DH/Rdtase_CS"/>
</dbReference>
<sequence>MCSEKKLAVITGAAQGLGYAIAEDLAASGHRVVLLDRNPDKLLAAVETLRSKGHTADGKQIDLAETDAIQGLLSQIVQEHGAFHVLVNNAGVNIVKPMDQVTSSDWDLVMNINLKAVFFMIQAAAPFLHDGGSIVNIASVAANSPRPLSAAYAASKAGVLSVTKTASIVLAPRRIRVNAVCPGAMETELLAKMADDMSALFGQSSERSLQNYIGNIPLGRISSAHDVAKTVSFLASDAAAYITGQSVNVCGGWTVT</sequence>
<dbReference type="PATRIC" id="fig|1300222.3.peg.2693"/>
<dbReference type="InterPro" id="IPR036291">
    <property type="entry name" value="NAD(P)-bd_dom_sf"/>
</dbReference>
<dbReference type="PRINTS" id="PR00080">
    <property type="entry name" value="SDRFAMILY"/>
</dbReference>
<dbReference type="SUPFAM" id="SSF51735">
    <property type="entry name" value="NAD(P)-binding Rossmann-fold domains"/>
    <property type="match status" value="1"/>
</dbReference>
<dbReference type="CDD" id="cd05233">
    <property type="entry name" value="SDR_c"/>
    <property type="match status" value="1"/>
</dbReference>
<dbReference type="STRING" id="1300222.I532_12879"/>
<comment type="similarity">
    <text evidence="1">Belongs to the short-chain dehydrogenases/reductases (SDR) family.</text>
</comment>
<dbReference type="SMART" id="SM00822">
    <property type="entry name" value="PKS_KR"/>
    <property type="match status" value="1"/>
</dbReference>
<evidence type="ECO:0000256" key="1">
    <source>
        <dbReference type="ARBA" id="ARBA00006484"/>
    </source>
</evidence>
<dbReference type="InterPro" id="IPR057326">
    <property type="entry name" value="KR_dom"/>
</dbReference>
<dbReference type="Gene3D" id="3.40.50.720">
    <property type="entry name" value="NAD(P)-binding Rossmann-like Domain"/>
    <property type="match status" value="1"/>
</dbReference>
<feature type="domain" description="Ketoreductase" evidence="3">
    <location>
        <begin position="6"/>
        <end position="174"/>
    </location>
</feature>
<reference evidence="4 5" key="1">
    <citation type="submission" date="2013-03" db="EMBL/GenBank/DDBJ databases">
        <title>Assembly of a new bacterial strain Brevibacillus borstelensis AK1.</title>
        <authorList>
            <person name="Rajan I."/>
            <person name="PoliReddy D."/>
            <person name="Sugumar T."/>
            <person name="Rathinam K."/>
            <person name="Alqarawi S."/>
            <person name="Khalil A.B."/>
            <person name="Sivakumar N."/>
        </authorList>
    </citation>
    <scope>NUCLEOTIDE SEQUENCE [LARGE SCALE GENOMIC DNA]</scope>
    <source>
        <strain evidence="4 5">AK1</strain>
    </source>
</reference>
<dbReference type="OrthoDB" id="9803333at2"/>
<name>M8DZR6_9BACL</name>
<dbReference type="EMBL" id="APBN01000004">
    <property type="protein sequence ID" value="EMT52551.1"/>
    <property type="molecule type" value="Genomic_DNA"/>
</dbReference>
<comment type="caution">
    <text evidence="4">The sequence shown here is derived from an EMBL/GenBank/DDBJ whole genome shotgun (WGS) entry which is preliminary data.</text>
</comment>
<dbReference type="PANTHER" id="PTHR43639:SF1">
    <property type="entry name" value="SHORT-CHAIN DEHYDROGENASE_REDUCTASE FAMILY PROTEIN"/>
    <property type="match status" value="1"/>
</dbReference>
<evidence type="ECO:0000313" key="5">
    <source>
        <dbReference type="Proteomes" id="UP000012081"/>
    </source>
</evidence>
<protein>
    <submittedName>
        <fullName evidence="4">3-oxoacyl-[acyl-carrier-protein] reductase</fullName>
    </submittedName>
</protein>
<organism evidence="4 5">
    <name type="scientific">Brevibacillus borstelensis AK1</name>
    <dbReference type="NCBI Taxonomy" id="1300222"/>
    <lineage>
        <taxon>Bacteria</taxon>
        <taxon>Bacillati</taxon>
        <taxon>Bacillota</taxon>
        <taxon>Bacilli</taxon>
        <taxon>Bacillales</taxon>
        <taxon>Paenibacillaceae</taxon>
        <taxon>Brevibacillus</taxon>
    </lineage>
</organism>
<dbReference type="Proteomes" id="UP000012081">
    <property type="component" value="Unassembled WGS sequence"/>
</dbReference>
<keyword evidence="2" id="KW-0560">Oxidoreductase</keyword>
<evidence type="ECO:0000259" key="3">
    <source>
        <dbReference type="SMART" id="SM00822"/>
    </source>
</evidence>
<dbReference type="GO" id="GO:0008206">
    <property type="term" value="P:bile acid metabolic process"/>
    <property type="evidence" value="ECO:0007669"/>
    <property type="project" value="UniProtKB-ARBA"/>
</dbReference>
<accession>M8DZR6</accession>